<dbReference type="EMBL" id="GL629788">
    <property type="protein sequence ID" value="EFX01759.1"/>
    <property type="molecule type" value="Genomic_DNA"/>
</dbReference>
<dbReference type="AlphaFoldDB" id="F0XKS7"/>
<proteinExistence type="inferred from homology"/>
<evidence type="ECO:0000313" key="9">
    <source>
        <dbReference type="Proteomes" id="UP000007796"/>
    </source>
</evidence>
<feature type="transmembrane region" description="Helical" evidence="7">
    <location>
        <begin position="399"/>
        <end position="421"/>
    </location>
</feature>
<keyword evidence="6 7" id="KW-0472">Membrane</keyword>
<dbReference type="PANTHER" id="PTHR20772:SF2">
    <property type="entry name" value="PROTEIN FMP42"/>
    <property type="match status" value="1"/>
</dbReference>
<gene>
    <name evidence="8" type="ORF">CMQ_8225</name>
</gene>
<comment type="subcellular location">
    <subcellularLocation>
        <location evidence="1">Membrane</location>
        <topology evidence="1">Multi-pass membrane protein</topology>
    </subcellularLocation>
</comment>
<dbReference type="RefSeq" id="XP_014171241.1">
    <property type="nucleotide sequence ID" value="XM_014315766.1"/>
</dbReference>
<evidence type="ECO:0000256" key="3">
    <source>
        <dbReference type="ARBA" id="ARBA00022448"/>
    </source>
</evidence>
<evidence type="ECO:0000313" key="8">
    <source>
        <dbReference type="EMBL" id="EFX01759.1"/>
    </source>
</evidence>
<dbReference type="InterPro" id="IPR036259">
    <property type="entry name" value="MFS_trans_sf"/>
</dbReference>
<reference evidence="8 9" key="1">
    <citation type="journal article" date="2011" name="Proc. Natl. Acad. Sci. U.S.A.">
        <title>Genome and transcriptome analyses of the mountain pine beetle-fungal symbiont Grosmannia clavigera, a lodgepole pine pathogen.</title>
        <authorList>
            <person name="DiGuistini S."/>
            <person name="Wang Y."/>
            <person name="Liao N.Y."/>
            <person name="Taylor G."/>
            <person name="Tanguay P."/>
            <person name="Feau N."/>
            <person name="Henrissat B."/>
            <person name="Chan S.K."/>
            <person name="Hesse-Orce U."/>
            <person name="Alamouti S.M."/>
            <person name="Tsui C.K.M."/>
            <person name="Docking R.T."/>
            <person name="Levasseur A."/>
            <person name="Haridas S."/>
            <person name="Robertson G."/>
            <person name="Birol I."/>
            <person name="Holt R.A."/>
            <person name="Marra M.A."/>
            <person name="Hamelin R.C."/>
            <person name="Hirst M."/>
            <person name="Jones S.J.M."/>
            <person name="Bohlmann J."/>
            <person name="Breuil C."/>
        </authorList>
    </citation>
    <scope>NUCLEOTIDE SEQUENCE [LARGE SCALE GENOMIC DNA]</scope>
    <source>
        <strain evidence="9">kw1407 / UAMH 11150</strain>
    </source>
</reference>
<dbReference type="Gene3D" id="1.20.1250.20">
    <property type="entry name" value="MFS general substrate transporter like domains"/>
    <property type="match status" value="1"/>
</dbReference>
<evidence type="ECO:0000256" key="1">
    <source>
        <dbReference type="ARBA" id="ARBA00004141"/>
    </source>
</evidence>
<dbReference type="GO" id="GO:0000329">
    <property type="term" value="C:fungal-type vacuole membrane"/>
    <property type="evidence" value="ECO:0007669"/>
    <property type="project" value="TreeGrafter"/>
</dbReference>
<protein>
    <submittedName>
        <fullName evidence="8">Major facilitator superfamily transporter</fullName>
    </submittedName>
</protein>
<dbReference type="InParanoid" id="F0XKS7"/>
<feature type="transmembrane region" description="Helical" evidence="7">
    <location>
        <begin position="360"/>
        <end position="379"/>
    </location>
</feature>
<dbReference type="Proteomes" id="UP000007796">
    <property type="component" value="Unassembled WGS sequence"/>
</dbReference>
<dbReference type="STRING" id="655863.F0XKS7"/>
<dbReference type="SUPFAM" id="SSF103473">
    <property type="entry name" value="MFS general substrate transporter"/>
    <property type="match status" value="1"/>
</dbReference>
<keyword evidence="5 7" id="KW-1133">Transmembrane helix</keyword>
<dbReference type="FunCoup" id="F0XKS7">
    <property type="interactions" value="32"/>
</dbReference>
<evidence type="ECO:0000256" key="2">
    <source>
        <dbReference type="ARBA" id="ARBA00006595"/>
    </source>
</evidence>
<feature type="transmembrane region" description="Helical" evidence="7">
    <location>
        <begin position="518"/>
        <end position="541"/>
    </location>
</feature>
<feature type="transmembrane region" description="Helical" evidence="7">
    <location>
        <begin position="150"/>
        <end position="171"/>
    </location>
</feature>
<dbReference type="OrthoDB" id="330047at2759"/>
<organism evidence="9">
    <name type="scientific">Grosmannia clavigera (strain kw1407 / UAMH 11150)</name>
    <name type="common">Blue stain fungus</name>
    <name type="synonym">Graphiocladiella clavigera</name>
    <dbReference type="NCBI Taxonomy" id="655863"/>
    <lineage>
        <taxon>Eukaryota</taxon>
        <taxon>Fungi</taxon>
        <taxon>Dikarya</taxon>
        <taxon>Ascomycota</taxon>
        <taxon>Pezizomycotina</taxon>
        <taxon>Sordariomycetes</taxon>
        <taxon>Sordariomycetidae</taxon>
        <taxon>Ophiostomatales</taxon>
        <taxon>Ophiostomataceae</taxon>
        <taxon>Leptographium</taxon>
    </lineage>
</organism>
<dbReference type="InterPro" id="IPR052599">
    <property type="entry name" value="SLC43A_AATransporter"/>
</dbReference>
<dbReference type="HOGENOM" id="CLU_014401_1_1_1"/>
<feature type="transmembrane region" description="Helical" evidence="7">
    <location>
        <begin position="428"/>
        <end position="447"/>
    </location>
</feature>
<keyword evidence="4 7" id="KW-0812">Transmembrane</keyword>
<dbReference type="PANTHER" id="PTHR20772">
    <property type="entry name" value="PROTEIN FMP42"/>
    <property type="match status" value="1"/>
</dbReference>
<feature type="transmembrane region" description="Helical" evidence="7">
    <location>
        <begin position="478"/>
        <end position="498"/>
    </location>
</feature>
<evidence type="ECO:0000256" key="6">
    <source>
        <dbReference type="ARBA" id="ARBA00023136"/>
    </source>
</evidence>
<dbReference type="GeneID" id="25981857"/>
<feature type="transmembrane region" description="Helical" evidence="7">
    <location>
        <begin position="453"/>
        <end position="471"/>
    </location>
</feature>
<feature type="transmembrane region" description="Helical" evidence="7">
    <location>
        <begin position="67"/>
        <end position="90"/>
    </location>
</feature>
<keyword evidence="9" id="KW-1185">Reference proteome</keyword>
<dbReference type="eggNOG" id="ENOG502QRYG">
    <property type="taxonomic scope" value="Eukaryota"/>
</dbReference>
<evidence type="ECO:0000256" key="7">
    <source>
        <dbReference type="SAM" id="Phobius"/>
    </source>
</evidence>
<sequence>MSLNRVASLESFGYVRSDHSSRRGSDVSVRSRRISFNPLPDEWDPPDERTDNIQAISAFEVPQWKRVLQVLATVVYCLLAAGIVFGYAAIKPVLKKEGAYQERCANAGDRTDRETCVEMHLNFMFTVAAVGTNVAALPIGAILDHRGPRLCGLLGAGFLFFGALTMAHARALPFDGYLVGYLLLACGGPFTYISSFQLSNAFPRHSGLILAMLTGAFDASSALFLGYRVVYERTGGAFGQRQFFLAYLVVPVAIVVLQLTLLPRQSYKTVGELMEQIEDDVGPAAAAASRQPVDQVDEHTALLQEEARVRHESVAAEIEELLGSAKADKQAVREEKKNEISGVWGVMHNYTALEQVRSPWFVLICCFTVIQMTRINYFVATVRPQYEALLGSHEKAVAINNFFDMALPLGGILSIPFIGLFLDNNSTVLVLAVLVTTATTIGVFGLIPREWAAYVNICIFVLYRPFYYTAVSDYSAKVFGFRTFGTVYGAIICLAGLFNFSQSFLDYLFHQVFRGNPIPVNVILLSVALAVGLGLVTYVGVQSRGIKRRLLEQEAEDAFMHE</sequence>
<accession>F0XKS7</accession>
<comment type="similarity">
    <text evidence="2">Belongs to the SLC43A transporter (TC 2.A.1.44) family.</text>
</comment>
<feature type="transmembrane region" description="Helical" evidence="7">
    <location>
        <begin position="208"/>
        <end position="231"/>
    </location>
</feature>
<evidence type="ECO:0000256" key="5">
    <source>
        <dbReference type="ARBA" id="ARBA00022989"/>
    </source>
</evidence>
<feature type="transmembrane region" description="Helical" evidence="7">
    <location>
        <begin position="177"/>
        <end position="196"/>
    </location>
</feature>
<evidence type="ECO:0000256" key="4">
    <source>
        <dbReference type="ARBA" id="ARBA00022692"/>
    </source>
</evidence>
<feature type="transmembrane region" description="Helical" evidence="7">
    <location>
        <begin position="123"/>
        <end position="143"/>
    </location>
</feature>
<keyword evidence="3" id="KW-0813">Transport</keyword>
<name>F0XKS7_GROCL</name>
<feature type="transmembrane region" description="Helical" evidence="7">
    <location>
        <begin position="243"/>
        <end position="262"/>
    </location>
</feature>